<evidence type="ECO:0000313" key="5">
    <source>
        <dbReference type="EMBL" id="MBS9339470.1"/>
    </source>
</evidence>
<evidence type="ECO:0000256" key="2">
    <source>
        <dbReference type="ARBA" id="ARBA00023136"/>
    </source>
</evidence>
<dbReference type="EMBL" id="JAGJWT010000001">
    <property type="protein sequence ID" value="MBS9339470.1"/>
    <property type="molecule type" value="Genomic_DNA"/>
</dbReference>
<reference evidence="5" key="1">
    <citation type="submission" date="2021-04" db="EMBL/GenBank/DDBJ databases">
        <title>Genomic characterization of endocarditis-associated Neisseria elongata subsp. nitroreducens.</title>
        <authorList>
            <person name="Schorner M."/>
            <person name="Passarelli-Araujo H."/>
            <person name="Scheffer M."/>
            <person name="Barazzetti F."/>
            <person name="Martins J."/>
            <person name="Machado H."/>
            <person name="Palmeiro J."/>
            <person name="Bazzo M."/>
        </authorList>
    </citation>
    <scope>NUCLEOTIDE SEQUENCE</scope>
    <source>
        <strain evidence="5">Nel_M001</strain>
    </source>
</reference>
<dbReference type="InterPro" id="IPR037873">
    <property type="entry name" value="BamE-like"/>
</dbReference>
<feature type="chain" id="PRO_5040953811" evidence="3">
    <location>
        <begin position="25"/>
        <end position="174"/>
    </location>
</feature>
<accession>A0A9X0ZUI5</accession>
<name>A0A9X0ZUI5_NEIEL</name>
<comment type="caution">
    <text evidence="5">The sequence shown here is derived from an EMBL/GenBank/DDBJ whole genome shotgun (WGS) entry which is preliminary data.</text>
</comment>
<sequence length="174" mass="19591">MKINTSWLKTGAALAAVCLLSACATKSKITADGTTDNPVFPKPYSLTFNKNRGTFPTQAELDKMRPGLTKDDVYKILGRPHYDEGLYGVREWDYLFHFYTPGVGTDPDNTSGVPDITTCQYKVIYDKHKFARSFHWNPVYPADAVCPPKEPKELKAEPQVIIREIVPAPQKIRQ</sequence>
<dbReference type="Gene3D" id="3.30.1450.10">
    <property type="match status" value="1"/>
</dbReference>
<evidence type="ECO:0000256" key="1">
    <source>
        <dbReference type="ARBA" id="ARBA00022729"/>
    </source>
</evidence>
<keyword evidence="1 3" id="KW-0732">Signal</keyword>
<dbReference type="RefSeq" id="WP_214037105.1">
    <property type="nucleotide sequence ID" value="NZ_JAGJWT010000001.1"/>
</dbReference>
<feature type="signal peptide" evidence="3">
    <location>
        <begin position="1"/>
        <end position="24"/>
    </location>
</feature>
<organism evidence="5 6">
    <name type="scientific">Neisseria elongata subsp. nitroreducens</name>
    <dbReference type="NCBI Taxonomy" id="90367"/>
    <lineage>
        <taxon>Bacteria</taxon>
        <taxon>Pseudomonadati</taxon>
        <taxon>Pseudomonadota</taxon>
        <taxon>Betaproteobacteria</taxon>
        <taxon>Neisseriales</taxon>
        <taxon>Neisseriaceae</taxon>
        <taxon>Neisseria</taxon>
    </lineage>
</organism>
<protein>
    <submittedName>
        <fullName evidence="5">Outer membrane protein assembly factor BamE</fullName>
    </submittedName>
</protein>
<dbReference type="InterPro" id="IPR007450">
    <property type="entry name" value="BamE_dom"/>
</dbReference>
<evidence type="ECO:0000313" key="6">
    <source>
        <dbReference type="Proteomes" id="UP000708805"/>
    </source>
</evidence>
<evidence type="ECO:0000256" key="3">
    <source>
        <dbReference type="SAM" id="SignalP"/>
    </source>
</evidence>
<dbReference type="PROSITE" id="PS51257">
    <property type="entry name" value="PROKAR_LIPOPROTEIN"/>
    <property type="match status" value="1"/>
</dbReference>
<evidence type="ECO:0000259" key="4">
    <source>
        <dbReference type="Pfam" id="PF04355"/>
    </source>
</evidence>
<proteinExistence type="predicted"/>
<gene>
    <name evidence="5" type="ORF">J8641_01225</name>
</gene>
<feature type="domain" description="Outer membrane protein assembly factor BamE" evidence="4">
    <location>
        <begin position="53"/>
        <end position="133"/>
    </location>
</feature>
<dbReference type="Pfam" id="PF04355">
    <property type="entry name" value="BamE"/>
    <property type="match status" value="1"/>
</dbReference>
<dbReference type="Proteomes" id="UP000708805">
    <property type="component" value="Unassembled WGS sequence"/>
</dbReference>
<dbReference type="GO" id="GO:0019867">
    <property type="term" value="C:outer membrane"/>
    <property type="evidence" value="ECO:0007669"/>
    <property type="project" value="InterPro"/>
</dbReference>
<keyword evidence="2" id="KW-0472">Membrane</keyword>
<dbReference type="AlphaFoldDB" id="A0A9X0ZUI5"/>